<reference evidence="3 4" key="1">
    <citation type="submission" date="2019-12" db="EMBL/GenBank/DDBJ databases">
        <authorList>
            <person name="Li M."/>
        </authorList>
    </citation>
    <scope>NUCLEOTIDE SEQUENCE [LARGE SCALE GENOMIC DNA]</scope>
    <source>
        <strain evidence="3 4">GBMRC 2046</strain>
    </source>
</reference>
<dbReference type="InterPro" id="IPR029787">
    <property type="entry name" value="Nucleotide_cyclase"/>
</dbReference>
<feature type="domain" description="Guanylate cyclase" evidence="2">
    <location>
        <begin position="12"/>
        <end position="127"/>
    </location>
</feature>
<keyword evidence="4" id="KW-1185">Reference proteome</keyword>
<dbReference type="AlphaFoldDB" id="A0A7X3S9Q9"/>
<proteinExistence type="predicted"/>
<dbReference type="EMBL" id="WUMV01000009">
    <property type="protein sequence ID" value="MXN67112.1"/>
    <property type="molecule type" value="Genomic_DNA"/>
</dbReference>
<dbReference type="Pfam" id="PF00211">
    <property type="entry name" value="Guanylate_cyc"/>
    <property type="match status" value="1"/>
</dbReference>
<keyword evidence="1" id="KW-0802">TPR repeat</keyword>
<dbReference type="SUPFAM" id="SSF52964">
    <property type="entry name" value="TolB, N-terminal domain"/>
    <property type="match status" value="1"/>
</dbReference>
<organism evidence="3 4">
    <name type="scientific">Stappia sediminis</name>
    <dbReference type="NCBI Taxonomy" id="2692190"/>
    <lineage>
        <taxon>Bacteria</taxon>
        <taxon>Pseudomonadati</taxon>
        <taxon>Pseudomonadota</taxon>
        <taxon>Alphaproteobacteria</taxon>
        <taxon>Hyphomicrobiales</taxon>
        <taxon>Stappiaceae</taxon>
        <taxon>Stappia</taxon>
    </lineage>
</organism>
<gene>
    <name evidence="3" type="ORF">GR183_19560</name>
</gene>
<dbReference type="InterPro" id="IPR001054">
    <property type="entry name" value="A/G_cyclase"/>
</dbReference>
<dbReference type="SUPFAM" id="SSF48452">
    <property type="entry name" value="TPR-like"/>
    <property type="match status" value="1"/>
</dbReference>
<dbReference type="GO" id="GO:0004016">
    <property type="term" value="F:adenylate cyclase activity"/>
    <property type="evidence" value="ECO:0007669"/>
    <property type="project" value="UniProtKB-ARBA"/>
</dbReference>
<accession>A0A7X3S9Q9</accession>
<dbReference type="InterPro" id="IPR050697">
    <property type="entry name" value="Adenylyl/Guanylyl_Cyclase_3/4"/>
</dbReference>
<evidence type="ECO:0000313" key="4">
    <source>
        <dbReference type="Proteomes" id="UP000433101"/>
    </source>
</evidence>
<dbReference type="GO" id="GO:0006171">
    <property type="term" value="P:cAMP biosynthetic process"/>
    <property type="evidence" value="ECO:0007669"/>
    <property type="project" value="TreeGrafter"/>
</dbReference>
<dbReference type="PROSITE" id="PS50005">
    <property type="entry name" value="TPR"/>
    <property type="match status" value="1"/>
</dbReference>
<protein>
    <recommendedName>
        <fullName evidence="2">Guanylate cyclase domain-containing protein</fullName>
    </recommendedName>
</protein>
<dbReference type="Gene3D" id="1.25.40.10">
    <property type="entry name" value="Tetratricopeptide repeat domain"/>
    <property type="match status" value="1"/>
</dbReference>
<dbReference type="InterPro" id="IPR019734">
    <property type="entry name" value="TPR_rpt"/>
</dbReference>
<dbReference type="PANTHER" id="PTHR43081:SF19">
    <property type="entry name" value="PH-SENSITIVE ADENYLATE CYCLASE RV1264"/>
    <property type="match status" value="1"/>
</dbReference>
<dbReference type="PANTHER" id="PTHR43081">
    <property type="entry name" value="ADENYLATE CYCLASE, TERMINAL-DIFFERENTIATION SPECIFIC-RELATED"/>
    <property type="match status" value="1"/>
</dbReference>
<dbReference type="Gene3D" id="3.30.70.1230">
    <property type="entry name" value="Nucleotide cyclase"/>
    <property type="match status" value="1"/>
</dbReference>
<dbReference type="PROSITE" id="PS50125">
    <property type="entry name" value="GUANYLATE_CYCLASE_2"/>
    <property type="match status" value="1"/>
</dbReference>
<dbReference type="SUPFAM" id="SSF55073">
    <property type="entry name" value="Nucleotide cyclase"/>
    <property type="match status" value="1"/>
</dbReference>
<name>A0A7X3S9Q9_9HYPH</name>
<dbReference type="SMART" id="SM00028">
    <property type="entry name" value="TPR"/>
    <property type="match status" value="3"/>
</dbReference>
<dbReference type="Gene3D" id="3.40.50.10070">
    <property type="entry name" value="TolB, N-terminal domain"/>
    <property type="match status" value="1"/>
</dbReference>
<dbReference type="RefSeq" id="WP_160777346.1">
    <property type="nucleotide sequence ID" value="NZ_WUMV01000009.1"/>
</dbReference>
<dbReference type="GO" id="GO:0035556">
    <property type="term" value="P:intracellular signal transduction"/>
    <property type="evidence" value="ECO:0007669"/>
    <property type="project" value="InterPro"/>
</dbReference>
<evidence type="ECO:0000256" key="1">
    <source>
        <dbReference type="PROSITE-ProRule" id="PRU00339"/>
    </source>
</evidence>
<comment type="caution">
    <text evidence="3">The sequence shown here is derived from an EMBL/GenBank/DDBJ whole genome shotgun (WGS) entry which is preliminary data.</text>
</comment>
<dbReference type="CDD" id="cd07302">
    <property type="entry name" value="CHD"/>
    <property type="match status" value="1"/>
</dbReference>
<feature type="repeat" description="TPR" evidence="1">
    <location>
        <begin position="531"/>
        <end position="564"/>
    </location>
</feature>
<dbReference type="InterPro" id="IPR011990">
    <property type="entry name" value="TPR-like_helical_dom_sf"/>
</dbReference>
<dbReference type="Proteomes" id="UP000433101">
    <property type="component" value="Unassembled WGS sequence"/>
</dbReference>
<evidence type="ECO:0000313" key="3">
    <source>
        <dbReference type="EMBL" id="MXN67112.1"/>
    </source>
</evidence>
<evidence type="ECO:0000259" key="2">
    <source>
        <dbReference type="PROSITE" id="PS50125"/>
    </source>
</evidence>
<sequence>MDEANTQRRLSAIVVMDVAGYSRLMARDEAGTFKRLTDTHDKTIRPLTGKHHGRVVKRMGDGFLLEFASIVDAVAFALAVQEKLAQANGQRADGEKLVFRVGINFGDVIGEGSDIYGDGVNIAARLEPLAPPGGICISAKVEEEIRGKIDTSFEPMGAQTLKNIPVPVETYAMRIDPSAPPVAKPRKRWLSVAGASVALLLAAAGGAYIYRSAGTQVAEPAREERMAHPLPDKPSIAVLPFKNMSAQEEAGWFADGVTEDLITDLSKVSGLFVISRNSSFTFKGKETSTRQAAEALGVRYVLEGSVRRAGSEVRINAQLVEATTGGAVWAERYDGEADAVFDLQDEITSRIIAELTNRLLPGEGEVSPREETENPAAYDAYLRGLALYRRGGPQDYAAAARAFTRAMDLDPGYERPRTALAKTYAQAAFGVQAYADALDLHWSDALARSWALLTREGATANEDAHVIRSWLALRKHQHDRAIAEASEALKQSPNDSDAMEALAEAEIYAGQAETGHATAEEALRQNPAAPAKAHFLTGLAEYALGNAEASLKALDRAISTAPERRSEFDGIRAAALAELGRTKDAQEAFETFSRGYLDRPAMSWTVRPQAFRNPRFHTWRNIDLAWAVFTHPFRDPLVQERFAASLRAAGAPAGLGGYLSLNRGNRLKGVEIRDVLFGKEISGSDFWLAENEWRQKRTEGGQVTHYGVPIHVGPPTADTGEGAIRDDLLCESWQLEEQRVEICSTVYRMFDARSRARWGDYVMVTDIGPFPFSVVE</sequence>